<dbReference type="NCBIfam" id="TIGR00614">
    <property type="entry name" value="recQ_fam"/>
    <property type="match status" value="1"/>
</dbReference>
<dbReference type="CDD" id="cd17920">
    <property type="entry name" value="DEXHc_RecQ"/>
    <property type="match status" value="1"/>
</dbReference>
<keyword evidence="3 11" id="KW-0547">Nucleotide-binding</keyword>
<dbReference type="InterPro" id="IPR002121">
    <property type="entry name" value="HRDC_dom"/>
</dbReference>
<evidence type="ECO:0000256" key="2">
    <source>
        <dbReference type="ARBA" id="ARBA00005446"/>
    </source>
</evidence>
<dbReference type="Gene3D" id="1.10.10.10">
    <property type="entry name" value="Winged helix-like DNA-binding domain superfamily/Winged helix DNA-binding domain"/>
    <property type="match status" value="1"/>
</dbReference>
<evidence type="ECO:0000256" key="9">
    <source>
        <dbReference type="ARBA" id="ARBA00034617"/>
    </source>
</evidence>
<accession>A0A4U5MFK7</accession>
<dbReference type="SUPFAM" id="SSF47819">
    <property type="entry name" value="HRDC-like"/>
    <property type="match status" value="1"/>
</dbReference>
<feature type="domain" description="Helicase C-terminal" evidence="15">
    <location>
        <begin position="377"/>
        <end position="529"/>
    </location>
</feature>
<dbReference type="PROSITE" id="PS51192">
    <property type="entry name" value="HELICASE_ATP_BIND_1"/>
    <property type="match status" value="1"/>
</dbReference>
<dbReference type="InterPro" id="IPR036390">
    <property type="entry name" value="WH_DNA-bd_sf"/>
</dbReference>
<comment type="similarity">
    <text evidence="2 11">Belongs to the helicase family. RecQ subfamily.</text>
</comment>
<keyword evidence="5 11" id="KW-0347">Helicase</keyword>
<dbReference type="GO" id="GO:0005654">
    <property type="term" value="C:nucleoplasm"/>
    <property type="evidence" value="ECO:0007669"/>
    <property type="project" value="TreeGrafter"/>
</dbReference>
<dbReference type="InterPro" id="IPR001650">
    <property type="entry name" value="Helicase_C-like"/>
</dbReference>
<protein>
    <recommendedName>
        <fullName evidence="11">ATP-dependent DNA helicase</fullName>
        <ecNumber evidence="11">5.6.2.4</ecNumber>
    </recommendedName>
</protein>
<reference evidence="16 17" key="1">
    <citation type="journal article" date="2015" name="Genome Biol.">
        <title>Comparative genomics of Steinernema reveals deeply conserved gene regulatory networks.</title>
        <authorList>
            <person name="Dillman A.R."/>
            <person name="Macchietto M."/>
            <person name="Porter C.F."/>
            <person name="Rogers A."/>
            <person name="Williams B."/>
            <person name="Antoshechkin I."/>
            <person name="Lee M.M."/>
            <person name="Goodwin Z."/>
            <person name="Lu X."/>
            <person name="Lewis E.E."/>
            <person name="Goodrich-Blair H."/>
            <person name="Stock S.P."/>
            <person name="Adams B.J."/>
            <person name="Sternberg P.W."/>
            <person name="Mortazavi A."/>
        </authorList>
    </citation>
    <scope>NUCLEOTIDE SEQUENCE [LARGE SCALE GENOMIC DNA]</scope>
    <source>
        <strain evidence="16 17">ALL</strain>
    </source>
</reference>
<dbReference type="Gene3D" id="3.40.50.300">
    <property type="entry name" value="P-loop containing nucleotide triphosphate hydrolases"/>
    <property type="match status" value="2"/>
</dbReference>
<dbReference type="Pfam" id="PF09382">
    <property type="entry name" value="RQC"/>
    <property type="match status" value="1"/>
</dbReference>
<dbReference type="EMBL" id="AZBU02000008">
    <property type="protein sequence ID" value="TKR68006.1"/>
    <property type="molecule type" value="Genomic_DNA"/>
</dbReference>
<evidence type="ECO:0000256" key="4">
    <source>
        <dbReference type="ARBA" id="ARBA00022801"/>
    </source>
</evidence>
<dbReference type="InterPro" id="IPR004589">
    <property type="entry name" value="DNA_helicase_ATP-dep_RecQ"/>
</dbReference>
<dbReference type="OrthoDB" id="10013439at2759"/>
<gene>
    <name evidence="16" type="ORF">L596_024059</name>
</gene>
<sequence>MGLEMDRTTKPSETVRNLPERRSYPKHRSQRETRDPISRAVDHTYFHKSLPFATESVWTGATFIHRKLGATNLQNLRLQETVSPASPAHIRTASGAHCSCVTTKSEFARKMLGTPKAGYDSFDEDDSMFEDLASTSAAKDIQKEKLNEVLSQDKENSGDRPEKVKAESLLKKYFGYDAFRPTQWEIISRALNGQDLVIVMSTGYGKSVCYQMPPIVKNALTVVISPLISLMEDQVANLKTCGIAAEYVSGDKGNYSEIWNMVKANEIRLLYLTPEMVTTSTEFMSKLSKYVSFIAIDEAHCISQWGHEFRPAYRNLHVLREKYPNIPIMALTATATEQVRQDIAKNLTMKDQKIICGNFDRENLYLEVRELTSAPQDMRPLLSSTDERHGKGFGGPAIIYCPTRARVEELNDYFHQIGVKSAMYHAGMTLKQRTDAHQNFSNDTVAVIVATVAFGMGIDKKDVRVVIHYGAPKNIESYYQEIGRAGRDGFPGKCIAFYNEKDLHTQRTMIVANKSRMADKYVKHLETMHQYMENFLRTASCRRRIILSHFDGAKRNSEEPKLDCCDNCTIAIKKKEIGIAAVSSKMDFGVEARLLFTAVQDAYRGRAGVGKSVDLLRGVSKIPPYLQANPLKGAGRHKSEAWWKALATLLRQNGYFVSEKIGDNAFAQAIRLSPKGERFYESSVRSLELEPSAALLSIAERKEHVAAVSSSTGKNTESAKRSATLTLTTKVSEIKKLSSCKMRTYKECREYPEFKQSSTNDTHTMAQLGDLRKALEDMRIAISTELVVPCNAVLSNSAIQQITSIRPTSTASLENVGDLPEARRLKYGARITAICREFCNSRGLKSDVFNRNSMPDELTCLLDQLTPTIVECYKIHVFSSANLKSIADARKLALSTVVNYLAKAMALGLPVHLEVLNVTPKLKEKVMSIIYDQLDSDVTRMKPIFEKFPEGEIDYNQLKVILSILEFEYGHQGEIQQLIQVQESGEPPAKRSLPSILS</sequence>
<dbReference type="GO" id="GO:0000723">
    <property type="term" value="P:telomere maintenance"/>
    <property type="evidence" value="ECO:0007669"/>
    <property type="project" value="TreeGrafter"/>
</dbReference>
<keyword evidence="17" id="KW-1185">Reference proteome</keyword>
<dbReference type="Pfam" id="PF14493">
    <property type="entry name" value="HTH_40"/>
    <property type="match status" value="1"/>
</dbReference>
<dbReference type="SUPFAM" id="SSF52540">
    <property type="entry name" value="P-loop containing nucleoside triphosphate hydrolases"/>
    <property type="match status" value="1"/>
</dbReference>
<evidence type="ECO:0000256" key="3">
    <source>
        <dbReference type="ARBA" id="ARBA00022741"/>
    </source>
</evidence>
<evidence type="ECO:0000256" key="8">
    <source>
        <dbReference type="ARBA" id="ARBA00023235"/>
    </source>
</evidence>
<dbReference type="Pfam" id="PF16124">
    <property type="entry name" value="RecQ_Zn_bind"/>
    <property type="match status" value="1"/>
</dbReference>
<evidence type="ECO:0000256" key="1">
    <source>
        <dbReference type="ARBA" id="ARBA00001947"/>
    </source>
</evidence>
<dbReference type="PROSITE" id="PS50967">
    <property type="entry name" value="HRDC"/>
    <property type="match status" value="1"/>
</dbReference>
<evidence type="ECO:0000259" key="14">
    <source>
        <dbReference type="PROSITE" id="PS51192"/>
    </source>
</evidence>
<dbReference type="GO" id="GO:0000724">
    <property type="term" value="P:double-strand break repair via homologous recombination"/>
    <property type="evidence" value="ECO:0007669"/>
    <property type="project" value="TreeGrafter"/>
</dbReference>
<dbReference type="EC" id="5.6.2.4" evidence="11"/>
<dbReference type="SMART" id="SM00487">
    <property type="entry name" value="DEXDc"/>
    <property type="match status" value="1"/>
</dbReference>
<dbReference type="FunFam" id="3.40.50.300:FF:001389">
    <property type="entry name" value="ATP-dependent DNA helicase RecQ"/>
    <property type="match status" value="1"/>
</dbReference>
<evidence type="ECO:0000313" key="17">
    <source>
        <dbReference type="Proteomes" id="UP000298663"/>
    </source>
</evidence>
<dbReference type="GO" id="GO:0016887">
    <property type="term" value="F:ATP hydrolysis activity"/>
    <property type="evidence" value="ECO:0007669"/>
    <property type="project" value="RHEA"/>
</dbReference>
<dbReference type="InterPro" id="IPR011545">
    <property type="entry name" value="DEAD/DEAH_box_helicase_dom"/>
</dbReference>
<dbReference type="AlphaFoldDB" id="A0A4U5MFK7"/>
<proteinExistence type="inferred from homology"/>
<evidence type="ECO:0000259" key="15">
    <source>
        <dbReference type="PROSITE" id="PS51194"/>
    </source>
</evidence>
<dbReference type="STRING" id="34508.A0A4U5MFK7"/>
<evidence type="ECO:0000256" key="11">
    <source>
        <dbReference type="RuleBase" id="RU364117"/>
    </source>
</evidence>
<evidence type="ECO:0000256" key="5">
    <source>
        <dbReference type="ARBA" id="ARBA00022806"/>
    </source>
</evidence>
<comment type="caution">
    <text evidence="16">The sequence shown here is derived from an EMBL/GenBank/DDBJ whole genome shotgun (WGS) entry which is preliminary data.</text>
</comment>
<dbReference type="InterPro" id="IPR018982">
    <property type="entry name" value="RQC_domain"/>
</dbReference>
<dbReference type="GO" id="GO:0006260">
    <property type="term" value="P:DNA replication"/>
    <property type="evidence" value="ECO:0007669"/>
    <property type="project" value="InterPro"/>
</dbReference>
<dbReference type="GO" id="GO:0009378">
    <property type="term" value="F:four-way junction helicase activity"/>
    <property type="evidence" value="ECO:0007669"/>
    <property type="project" value="TreeGrafter"/>
</dbReference>
<dbReference type="PANTHER" id="PTHR13710:SF120">
    <property type="entry name" value="BIFUNCTIONAL 3'-5' EXONUCLEASE_ATP-DEPENDENT HELICASE WRN"/>
    <property type="match status" value="1"/>
</dbReference>
<evidence type="ECO:0000256" key="7">
    <source>
        <dbReference type="ARBA" id="ARBA00023125"/>
    </source>
</evidence>
<evidence type="ECO:0000259" key="13">
    <source>
        <dbReference type="PROSITE" id="PS50967"/>
    </source>
</evidence>
<evidence type="ECO:0000313" key="16">
    <source>
        <dbReference type="EMBL" id="TKR68006.1"/>
    </source>
</evidence>
<reference evidence="16 17" key="2">
    <citation type="journal article" date="2019" name="G3 (Bethesda)">
        <title>Hybrid Assembly of the Genome of the Entomopathogenic Nematode Steinernema carpocapsae Identifies the X-Chromosome.</title>
        <authorList>
            <person name="Serra L."/>
            <person name="Macchietto M."/>
            <person name="Macias-Munoz A."/>
            <person name="McGill C.J."/>
            <person name="Rodriguez I.M."/>
            <person name="Rodriguez B."/>
            <person name="Murad R."/>
            <person name="Mortazavi A."/>
        </authorList>
    </citation>
    <scope>NUCLEOTIDE SEQUENCE [LARGE SCALE GENOMIC DNA]</scope>
    <source>
        <strain evidence="16 17">ALL</strain>
    </source>
</reference>
<keyword evidence="4 11" id="KW-0378">Hydrolase</keyword>
<dbReference type="InterPro" id="IPR036388">
    <property type="entry name" value="WH-like_DNA-bd_sf"/>
</dbReference>
<evidence type="ECO:0000256" key="12">
    <source>
        <dbReference type="SAM" id="MobiDB-lite"/>
    </source>
</evidence>
<feature type="domain" description="HRDC" evidence="13">
    <location>
        <begin position="765"/>
        <end position="845"/>
    </location>
</feature>
<dbReference type="SMART" id="SM00490">
    <property type="entry name" value="HELICc"/>
    <property type="match status" value="1"/>
</dbReference>
<dbReference type="InterPro" id="IPR032284">
    <property type="entry name" value="RecQ_Zn-bd"/>
</dbReference>
<dbReference type="InterPro" id="IPR010997">
    <property type="entry name" value="HRDC-like_sf"/>
</dbReference>
<keyword evidence="6 11" id="KW-0067">ATP-binding</keyword>
<name>A0A4U5MFK7_STECR</name>
<dbReference type="Pfam" id="PF00270">
    <property type="entry name" value="DEAD"/>
    <property type="match status" value="1"/>
</dbReference>
<dbReference type="GO" id="GO:0043138">
    <property type="term" value="F:3'-5' DNA helicase activity"/>
    <property type="evidence" value="ECO:0007669"/>
    <property type="project" value="UniProtKB-EC"/>
</dbReference>
<dbReference type="CDD" id="cd18794">
    <property type="entry name" value="SF2_C_RecQ"/>
    <property type="match status" value="1"/>
</dbReference>
<feature type="region of interest" description="Disordered" evidence="12">
    <location>
        <begin position="1"/>
        <end position="36"/>
    </location>
</feature>
<feature type="compositionally biased region" description="Basic and acidic residues" evidence="12">
    <location>
        <begin position="1"/>
        <end position="10"/>
    </location>
</feature>
<dbReference type="PANTHER" id="PTHR13710">
    <property type="entry name" value="DNA HELICASE RECQ FAMILY MEMBER"/>
    <property type="match status" value="1"/>
</dbReference>
<organism evidence="16 17">
    <name type="scientific">Steinernema carpocapsae</name>
    <name type="common">Entomopathogenic nematode</name>
    <dbReference type="NCBI Taxonomy" id="34508"/>
    <lineage>
        <taxon>Eukaryota</taxon>
        <taxon>Metazoa</taxon>
        <taxon>Ecdysozoa</taxon>
        <taxon>Nematoda</taxon>
        <taxon>Chromadorea</taxon>
        <taxon>Rhabditida</taxon>
        <taxon>Tylenchina</taxon>
        <taxon>Panagrolaimomorpha</taxon>
        <taxon>Strongyloidoidea</taxon>
        <taxon>Steinernematidae</taxon>
        <taxon>Steinernema</taxon>
    </lineage>
</organism>
<comment type="catalytic activity">
    <reaction evidence="9 11">
        <text>Couples ATP hydrolysis with the unwinding of duplex DNA by translocating in the 3'-5' direction.</text>
        <dbReference type="EC" id="5.6.2.4"/>
    </reaction>
</comment>
<dbReference type="SUPFAM" id="SSF46785">
    <property type="entry name" value="Winged helix' DNA-binding domain"/>
    <property type="match status" value="1"/>
</dbReference>
<keyword evidence="7" id="KW-0238">DNA-binding</keyword>
<dbReference type="InterPro" id="IPR027417">
    <property type="entry name" value="P-loop_NTPase"/>
</dbReference>
<keyword evidence="11" id="KW-0539">Nucleus</keyword>
<dbReference type="InterPro" id="IPR014001">
    <property type="entry name" value="Helicase_ATP-bd"/>
</dbReference>
<dbReference type="GO" id="GO:0005524">
    <property type="term" value="F:ATP binding"/>
    <property type="evidence" value="ECO:0007669"/>
    <property type="project" value="UniProtKB-KW"/>
</dbReference>
<dbReference type="Pfam" id="PF00570">
    <property type="entry name" value="HRDC"/>
    <property type="match status" value="1"/>
</dbReference>
<dbReference type="PROSITE" id="PS51194">
    <property type="entry name" value="HELICASE_CTER"/>
    <property type="match status" value="1"/>
</dbReference>
<dbReference type="Gene3D" id="1.10.150.80">
    <property type="entry name" value="HRDC domain"/>
    <property type="match status" value="1"/>
</dbReference>
<evidence type="ECO:0000256" key="6">
    <source>
        <dbReference type="ARBA" id="ARBA00022840"/>
    </source>
</evidence>
<evidence type="ECO:0000256" key="10">
    <source>
        <dbReference type="ARBA" id="ARBA00049360"/>
    </source>
</evidence>
<dbReference type="InterPro" id="IPR029491">
    <property type="entry name" value="Helicase_HTH"/>
</dbReference>
<keyword evidence="8" id="KW-0413">Isomerase</keyword>
<dbReference type="Proteomes" id="UP000298663">
    <property type="component" value="Unassembled WGS sequence"/>
</dbReference>
<dbReference type="GO" id="GO:0005737">
    <property type="term" value="C:cytoplasm"/>
    <property type="evidence" value="ECO:0007669"/>
    <property type="project" value="TreeGrafter"/>
</dbReference>
<dbReference type="Pfam" id="PF00271">
    <property type="entry name" value="Helicase_C"/>
    <property type="match status" value="1"/>
</dbReference>
<comment type="catalytic activity">
    <reaction evidence="10 11">
        <text>ATP + H2O = ADP + phosphate + H(+)</text>
        <dbReference type="Rhea" id="RHEA:13065"/>
        <dbReference type="ChEBI" id="CHEBI:15377"/>
        <dbReference type="ChEBI" id="CHEBI:15378"/>
        <dbReference type="ChEBI" id="CHEBI:30616"/>
        <dbReference type="ChEBI" id="CHEBI:43474"/>
        <dbReference type="ChEBI" id="CHEBI:456216"/>
    </reaction>
</comment>
<feature type="domain" description="Helicase ATP-binding" evidence="14">
    <location>
        <begin position="187"/>
        <end position="353"/>
    </location>
</feature>
<dbReference type="InterPro" id="IPR044876">
    <property type="entry name" value="HRDC_dom_sf"/>
</dbReference>
<dbReference type="GO" id="GO:0003677">
    <property type="term" value="F:DNA binding"/>
    <property type="evidence" value="ECO:0007669"/>
    <property type="project" value="UniProtKB-KW"/>
</dbReference>
<comment type="subcellular location">
    <subcellularLocation>
        <location evidence="11">Nucleus</location>
    </subcellularLocation>
</comment>
<comment type="cofactor">
    <cofactor evidence="1">
        <name>Zn(2+)</name>
        <dbReference type="ChEBI" id="CHEBI:29105"/>
    </cofactor>
</comment>
<dbReference type="GO" id="GO:0005694">
    <property type="term" value="C:chromosome"/>
    <property type="evidence" value="ECO:0007669"/>
    <property type="project" value="TreeGrafter"/>
</dbReference>